<evidence type="ECO:0000256" key="1">
    <source>
        <dbReference type="ARBA" id="ARBA00008705"/>
    </source>
</evidence>
<comment type="caution">
    <text evidence="9">The sequence shown here is derived from an EMBL/GenBank/DDBJ whole genome shotgun (WGS) entry which is preliminary data.</text>
</comment>
<dbReference type="InterPro" id="IPR009050">
    <property type="entry name" value="Globin-like_sf"/>
</dbReference>
<feature type="domain" description="Globin" evidence="8">
    <location>
        <begin position="2"/>
        <end position="143"/>
    </location>
</feature>
<evidence type="ECO:0000256" key="5">
    <source>
        <dbReference type="ARBA" id="ARBA00022723"/>
    </source>
</evidence>
<dbReference type="InterPro" id="IPR050056">
    <property type="entry name" value="Hemoglobin_oxygen_transport"/>
</dbReference>
<dbReference type="GO" id="GO:0042744">
    <property type="term" value="P:hydrogen peroxide catabolic process"/>
    <property type="evidence" value="ECO:0007669"/>
    <property type="project" value="TreeGrafter"/>
</dbReference>
<evidence type="ECO:0000256" key="3">
    <source>
        <dbReference type="ARBA" id="ARBA00022617"/>
    </source>
</evidence>
<dbReference type="GO" id="GO:0031720">
    <property type="term" value="F:haptoglobin binding"/>
    <property type="evidence" value="ECO:0007669"/>
    <property type="project" value="TreeGrafter"/>
</dbReference>
<keyword evidence="6" id="KW-0408">Iron</keyword>
<proteinExistence type="inferred from homology"/>
<keyword evidence="5" id="KW-0479">Metal-binding</keyword>
<dbReference type="InterPro" id="IPR012292">
    <property type="entry name" value="Globin/Proto"/>
</dbReference>
<evidence type="ECO:0000256" key="6">
    <source>
        <dbReference type="ARBA" id="ARBA00023004"/>
    </source>
</evidence>
<dbReference type="EMBL" id="JAFJMO010000016">
    <property type="protein sequence ID" value="KAJ8253923.1"/>
    <property type="molecule type" value="Genomic_DNA"/>
</dbReference>
<dbReference type="Proteomes" id="UP001152803">
    <property type="component" value="Unassembled WGS sequence"/>
</dbReference>
<keyword evidence="3 7" id="KW-0349">Heme</keyword>
<reference evidence="9" key="1">
    <citation type="journal article" date="2023" name="Science">
        <title>Genome structures resolve the early diversification of teleost fishes.</title>
        <authorList>
            <person name="Parey E."/>
            <person name="Louis A."/>
            <person name="Montfort J."/>
            <person name="Bouchez O."/>
            <person name="Roques C."/>
            <person name="Iampietro C."/>
            <person name="Lluch J."/>
            <person name="Castinel A."/>
            <person name="Donnadieu C."/>
            <person name="Desvignes T."/>
            <person name="Floi Bucao C."/>
            <person name="Jouanno E."/>
            <person name="Wen M."/>
            <person name="Mejri S."/>
            <person name="Dirks R."/>
            <person name="Jansen H."/>
            <person name="Henkel C."/>
            <person name="Chen W.J."/>
            <person name="Zahm M."/>
            <person name="Cabau C."/>
            <person name="Klopp C."/>
            <person name="Thompson A.W."/>
            <person name="Robinson-Rechavi M."/>
            <person name="Braasch I."/>
            <person name="Lecointre G."/>
            <person name="Bobe J."/>
            <person name="Postlethwait J.H."/>
            <person name="Berthelot C."/>
            <person name="Roest Crollius H."/>
            <person name="Guiguen Y."/>
        </authorList>
    </citation>
    <scope>NUCLEOTIDE SEQUENCE</scope>
    <source>
        <strain evidence="9">Concon-B</strain>
    </source>
</reference>
<dbReference type="GO" id="GO:0072562">
    <property type="term" value="C:blood microparticle"/>
    <property type="evidence" value="ECO:0007669"/>
    <property type="project" value="TreeGrafter"/>
</dbReference>
<dbReference type="PRINTS" id="PR00612">
    <property type="entry name" value="ALPHAHAEM"/>
</dbReference>
<dbReference type="OrthoDB" id="8751793at2759"/>
<dbReference type="FunFam" id="1.10.490.10:FF:000002">
    <property type="entry name" value="Hemoglobin subunit alpha"/>
    <property type="match status" value="1"/>
</dbReference>
<dbReference type="GO" id="GO:0005344">
    <property type="term" value="F:oxygen carrier activity"/>
    <property type="evidence" value="ECO:0007669"/>
    <property type="project" value="UniProtKB-KW"/>
</dbReference>
<protein>
    <recommendedName>
        <fullName evidence="8">Globin domain-containing protein</fullName>
    </recommendedName>
</protein>
<keyword evidence="2 7" id="KW-0813">Transport</keyword>
<dbReference type="InterPro" id="IPR002338">
    <property type="entry name" value="Hemoglobin_a-typ"/>
</dbReference>
<dbReference type="CDD" id="cd08927">
    <property type="entry name" value="Hb-alpha-like"/>
    <property type="match status" value="1"/>
</dbReference>
<dbReference type="PANTHER" id="PTHR11442:SF41">
    <property type="entry name" value="HEMOGLOBIN SUBUNIT ZETA"/>
    <property type="match status" value="1"/>
</dbReference>
<dbReference type="Gene3D" id="1.10.490.10">
    <property type="entry name" value="Globins"/>
    <property type="match status" value="1"/>
</dbReference>
<dbReference type="GO" id="GO:0005833">
    <property type="term" value="C:hemoglobin complex"/>
    <property type="evidence" value="ECO:0007669"/>
    <property type="project" value="InterPro"/>
</dbReference>
<dbReference type="SUPFAM" id="SSF46458">
    <property type="entry name" value="Globin-like"/>
    <property type="match status" value="1"/>
</dbReference>
<accession>A0A9Q1D014</accession>
<dbReference type="PANTHER" id="PTHR11442">
    <property type="entry name" value="HEMOGLOBIN FAMILY MEMBER"/>
    <property type="match status" value="1"/>
</dbReference>
<dbReference type="AlphaFoldDB" id="A0A9Q1D014"/>
<keyword evidence="4 7" id="KW-0561">Oxygen transport</keyword>
<dbReference type="GO" id="GO:0004601">
    <property type="term" value="F:peroxidase activity"/>
    <property type="evidence" value="ECO:0007669"/>
    <property type="project" value="TreeGrafter"/>
</dbReference>
<dbReference type="GO" id="GO:0020037">
    <property type="term" value="F:heme binding"/>
    <property type="evidence" value="ECO:0007669"/>
    <property type="project" value="InterPro"/>
</dbReference>
<gene>
    <name evidence="9" type="ORF">COCON_G00205350</name>
</gene>
<dbReference type="PROSITE" id="PS01033">
    <property type="entry name" value="GLOBIN"/>
    <property type="match status" value="1"/>
</dbReference>
<evidence type="ECO:0000256" key="4">
    <source>
        <dbReference type="ARBA" id="ARBA00022621"/>
    </source>
</evidence>
<name>A0A9Q1D014_CONCO</name>
<dbReference type="GO" id="GO:0031838">
    <property type="term" value="C:haptoglobin-hemoglobin complex"/>
    <property type="evidence" value="ECO:0007669"/>
    <property type="project" value="TreeGrafter"/>
</dbReference>
<sequence>MSLSASDKIVVKGLWSKIKPKADEIGGEALGRMLMVYPQTKAYFSHWSTTAPGSEPVKKQGAIIFGAVADAVEKIDDLTAAMGNLSELHAFKLRVDPSNFKYMAHCVMVCICLAFPKDFTPEVQLCVDKFFQVFAVALSERYR</sequence>
<evidence type="ECO:0000259" key="8">
    <source>
        <dbReference type="PROSITE" id="PS01033"/>
    </source>
</evidence>
<evidence type="ECO:0000313" key="10">
    <source>
        <dbReference type="Proteomes" id="UP001152803"/>
    </source>
</evidence>
<evidence type="ECO:0000313" key="9">
    <source>
        <dbReference type="EMBL" id="KAJ8253923.1"/>
    </source>
</evidence>
<comment type="similarity">
    <text evidence="1 7">Belongs to the globin family.</text>
</comment>
<dbReference type="GO" id="GO:0043177">
    <property type="term" value="F:organic acid binding"/>
    <property type="evidence" value="ECO:0007669"/>
    <property type="project" value="TreeGrafter"/>
</dbReference>
<dbReference type="GO" id="GO:0019825">
    <property type="term" value="F:oxygen binding"/>
    <property type="evidence" value="ECO:0007669"/>
    <property type="project" value="InterPro"/>
</dbReference>
<dbReference type="Pfam" id="PF00042">
    <property type="entry name" value="Globin"/>
    <property type="match status" value="1"/>
</dbReference>
<organism evidence="9 10">
    <name type="scientific">Conger conger</name>
    <name type="common">Conger eel</name>
    <name type="synonym">Muraena conger</name>
    <dbReference type="NCBI Taxonomy" id="82655"/>
    <lineage>
        <taxon>Eukaryota</taxon>
        <taxon>Metazoa</taxon>
        <taxon>Chordata</taxon>
        <taxon>Craniata</taxon>
        <taxon>Vertebrata</taxon>
        <taxon>Euteleostomi</taxon>
        <taxon>Actinopterygii</taxon>
        <taxon>Neopterygii</taxon>
        <taxon>Teleostei</taxon>
        <taxon>Anguilliformes</taxon>
        <taxon>Congridae</taxon>
        <taxon>Conger</taxon>
    </lineage>
</organism>
<dbReference type="GO" id="GO:0046872">
    <property type="term" value="F:metal ion binding"/>
    <property type="evidence" value="ECO:0007669"/>
    <property type="project" value="UniProtKB-KW"/>
</dbReference>
<evidence type="ECO:0000256" key="2">
    <source>
        <dbReference type="ARBA" id="ARBA00022448"/>
    </source>
</evidence>
<keyword evidence="10" id="KW-1185">Reference proteome</keyword>
<evidence type="ECO:0000256" key="7">
    <source>
        <dbReference type="RuleBase" id="RU000356"/>
    </source>
</evidence>
<dbReference type="InterPro" id="IPR000971">
    <property type="entry name" value="Globin"/>
</dbReference>